<gene>
    <name evidence="1" type="ORF">RUE5091_00592</name>
</gene>
<accession>A0A0P1I388</accession>
<name>A0A0P1I388_9RHOB</name>
<protein>
    <submittedName>
        <fullName evidence="1">Uncharacterized protein</fullName>
    </submittedName>
</protein>
<reference evidence="2" key="1">
    <citation type="submission" date="2015-09" db="EMBL/GenBank/DDBJ databases">
        <authorList>
            <person name="Rodrigo-Torres L."/>
            <person name="Arahal D.R."/>
        </authorList>
    </citation>
    <scope>NUCLEOTIDE SEQUENCE [LARGE SCALE GENOMIC DNA]</scope>
    <source>
        <strain evidence="2">CECT 5091</strain>
    </source>
</reference>
<dbReference type="AlphaFoldDB" id="A0A0P1I388"/>
<evidence type="ECO:0000313" key="2">
    <source>
        <dbReference type="Proteomes" id="UP000051260"/>
    </source>
</evidence>
<dbReference type="RefSeq" id="WP_131726267.1">
    <property type="nucleotide sequence ID" value="NZ_CYUD01000002.1"/>
</dbReference>
<sequence>MKDQNFWHGIHVVCGFSSVGKSEYIRHLLTTPGPFLDATPVYEAMFGSKVRNALTSGDVFHLDISNDPSEARPNYTPDVNNHPIAAKGVFSQGITSVDFLIVPERILRERIRRRAKFSDDINLQRPDRAYPSAEKLRVLDTCPLVSRYSVWMDYFEARNVQIRYINSGNRSYREIAGRQSAQKILRNEDSFFDLLEHETRVALRRVRTFF</sequence>
<dbReference type="Proteomes" id="UP000051260">
    <property type="component" value="Unassembled WGS sequence"/>
</dbReference>
<dbReference type="EMBL" id="CYUD01000002">
    <property type="protein sequence ID" value="CUJ87796.1"/>
    <property type="molecule type" value="Genomic_DNA"/>
</dbReference>
<dbReference type="SUPFAM" id="SSF52540">
    <property type="entry name" value="P-loop containing nucleoside triphosphate hydrolases"/>
    <property type="match status" value="1"/>
</dbReference>
<proteinExistence type="predicted"/>
<keyword evidence="2" id="KW-1185">Reference proteome</keyword>
<evidence type="ECO:0000313" key="1">
    <source>
        <dbReference type="EMBL" id="CUJ87796.1"/>
    </source>
</evidence>
<dbReference type="InterPro" id="IPR027417">
    <property type="entry name" value="P-loop_NTPase"/>
</dbReference>
<organism evidence="1 2">
    <name type="scientific">Ruegeria denitrificans</name>
    <dbReference type="NCBI Taxonomy" id="1715692"/>
    <lineage>
        <taxon>Bacteria</taxon>
        <taxon>Pseudomonadati</taxon>
        <taxon>Pseudomonadota</taxon>
        <taxon>Alphaproteobacteria</taxon>
        <taxon>Rhodobacterales</taxon>
        <taxon>Roseobacteraceae</taxon>
        <taxon>Ruegeria</taxon>
    </lineage>
</organism>